<evidence type="ECO:0000313" key="2">
    <source>
        <dbReference type="EMBL" id="KKR50069.1"/>
    </source>
</evidence>
<proteinExistence type="predicted"/>
<dbReference type="InterPro" id="IPR002850">
    <property type="entry name" value="PIN_toxin-like"/>
</dbReference>
<dbReference type="Proteomes" id="UP000034531">
    <property type="component" value="Unassembled WGS sequence"/>
</dbReference>
<gene>
    <name evidence="2" type="ORF">UT84_C0015G0017</name>
</gene>
<sequence>MLAFIDASVILAALGSKSGGSSQVLKLIKKRKFDGVTSQAVIEEVSRNAHKIKIAESEVSRLISISSLKVISAPASEEVEEYLDITAAKDAHVVASAIQSKAKVVITLDKKHLLSGKIKGLGILTPGEFLKNL</sequence>
<name>A0A0G0RBG3_9BACT</name>
<dbReference type="SMART" id="SM00670">
    <property type="entry name" value="PINc"/>
    <property type="match status" value="1"/>
</dbReference>
<feature type="domain" description="PIN" evidence="1">
    <location>
        <begin position="1"/>
        <end position="114"/>
    </location>
</feature>
<evidence type="ECO:0000313" key="3">
    <source>
        <dbReference type="Proteomes" id="UP000034531"/>
    </source>
</evidence>
<evidence type="ECO:0000259" key="1">
    <source>
        <dbReference type="SMART" id="SM00670"/>
    </source>
</evidence>
<dbReference type="PANTHER" id="PTHR34610:SF3">
    <property type="entry name" value="SSL7007 PROTEIN"/>
    <property type="match status" value="1"/>
</dbReference>
<dbReference type="SUPFAM" id="SSF88723">
    <property type="entry name" value="PIN domain-like"/>
    <property type="match status" value="1"/>
</dbReference>
<dbReference type="NCBIfam" id="TIGR00305">
    <property type="entry name" value="putative toxin-antitoxin system toxin component, PIN family"/>
    <property type="match status" value="1"/>
</dbReference>
<reference evidence="2 3" key="1">
    <citation type="journal article" date="2015" name="Nature">
        <title>rRNA introns, odd ribosomes, and small enigmatic genomes across a large radiation of phyla.</title>
        <authorList>
            <person name="Brown C.T."/>
            <person name="Hug L.A."/>
            <person name="Thomas B.C."/>
            <person name="Sharon I."/>
            <person name="Castelle C.J."/>
            <person name="Singh A."/>
            <person name="Wilkins M.J."/>
            <person name="Williams K.H."/>
            <person name="Banfield J.F."/>
        </authorList>
    </citation>
    <scope>NUCLEOTIDE SEQUENCE [LARGE SCALE GENOMIC DNA]</scope>
</reference>
<accession>A0A0G0RBG3</accession>
<dbReference type="Pfam" id="PF01850">
    <property type="entry name" value="PIN"/>
    <property type="match status" value="1"/>
</dbReference>
<dbReference type="PANTHER" id="PTHR34610">
    <property type="entry name" value="SSL7007 PROTEIN"/>
    <property type="match status" value="1"/>
</dbReference>
<comment type="caution">
    <text evidence="2">The sequence shown here is derived from an EMBL/GenBank/DDBJ whole genome shotgun (WGS) entry which is preliminary data.</text>
</comment>
<organism evidence="2 3">
    <name type="scientific">Candidatus Curtissbacteria bacterium GW2011_GWA1_40_16</name>
    <dbReference type="NCBI Taxonomy" id="1618405"/>
    <lineage>
        <taxon>Bacteria</taxon>
        <taxon>Candidatus Curtissiibacteriota</taxon>
    </lineage>
</organism>
<dbReference type="AlphaFoldDB" id="A0A0G0RBG3"/>
<dbReference type="InterPro" id="IPR002716">
    <property type="entry name" value="PIN_dom"/>
</dbReference>
<protein>
    <recommendedName>
        <fullName evidence="1">PIN domain-containing protein</fullName>
    </recommendedName>
</protein>
<dbReference type="InterPro" id="IPR029060">
    <property type="entry name" value="PIN-like_dom_sf"/>
</dbReference>
<dbReference type="EMBL" id="LBYI01000015">
    <property type="protein sequence ID" value="KKR50069.1"/>
    <property type="molecule type" value="Genomic_DNA"/>
</dbReference>